<dbReference type="KEGG" id="eaj:Q3M24_05555"/>
<reference evidence="2" key="2">
    <citation type="submission" date="2024-06" db="EMBL/GenBank/DDBJ databases">
        <authorList>
            <person name="Plum-Jensen L.E."/>
            <person name="Schramm A."/>
            <person name="Marshall I.P.G."/>
        </authorList>
    </citation>
    <scope>NUCLEOTIDE SEQUENCE</scope>
    <source>
        <strain evidence="2">Rat1</strain>
    </source>
</reference>
<dbReference type="SUPFAM" id="SSF53448">
    <property type="entry name" value="Nucleotide-diphospho-sugar transferases"/>
    <property type="match status" value="1"/>
</dbReference>
<dbReference type="PANTHER" id="PTHR43685">
    <property type="entry name" value="GLYCOSYLTRANSFERASE"/>
    <property type="match status" value="1"/>
</dbReference>
<keyword evidence="2" id="KW-0808">Transferase</keyword>
<dbReference type="Gene3D" id="3.90.550.10">
    <property type="entry name" value="Spore Coat Polysaccharide Biosynthesis Protein SpsA, Chain A"/>
    <property type="match status" value="1"/>
</dbReference>
<dbReference type="EC" id="2.4.-.-" evidence="2"/>
<dbReference type="Pfam" id="PF00535">
    <property type="entry name" value="Glycos_transf_2"/>
    <property type="match status" value="1"/>
</dbReference>
<dbReference type="PANTHER" id="PTHR43685:SF2">
    <property type="entry name" value="GLYCOSYLTRANSFERASE 2-LIKE DOMAIN-CONTAINING PROTEIN"/>
    <property type="match status" value="1"/>
</dbReference>
<protein>
    <submittedName>
        <fullName evidence="2">Glycosyltransferase family A protein</fullName>
        <ecNumber evidence="2">2.4.-.-</ecNumber>
    </submittedName>
</protein>
<name>A0AAU8LY54_9BACT</name>
<dbReference type="InterPro" id="IPR029044">
    <property type="entry name" value="Nucleotide-diphossugar_trans"/>
</dbReference>
<dbReference type="InterPro" id="IPR050834">
    <property type="entry name" value="Glycosyltransf_2"/>
</dbReference>
<evidence type="ECO:0000313" key="2">
    <source>
        <dbReference type="EMBL" id="XCN74214.1"/>
    </source>
</evidence>
<reference evidence="2" key="1">
    <citation type="journal article" date="2024" name="Syst. Appl. Microbiol.">
        <title>First single-strain enrichments of Electrothrix cable bacteria, description of E. aestuarii sp. nov. and E. rattekaaiensis sp. nov., and proposal of a cable bacteria taxonomy following the rules of the SeqCode.</title>
        <authorList>
            <person name="Plum-Jensen L.E."/>
            <person name="Schramm A."/>
            <person name="Marshall I.P.G."/>
        </authorList>
    </citation>
    <scope>NUCLEOTIDE SEQUENCE</scope>
    <source>
        <strain evidence="2">Rat1</strain>
    </source>
</reference>
<dbReference type="AlphaFoldDB" id="A0AAU8LY54"/>
<feature type="domain" description="Glycosyltransferase 2-like" evidence="1">
    <location>
        <begin position="12"/>
        <end position="180"/>
    </location>
</feature>
<dbReference type="GO" id="GO:0016757">
    <property type="term" value="F:glycosyltransferase activity"/>
    <property type="evidence" value="ECO:0007669"/>
    <property type="project" value="UniProtKB-KW"/>
</dbReference>
<accession>A0AAU8LY54</accession>
<evidence type="ECO:0000259" key="1">
    <source>
        <dbReference type="Pfam" id="PF00535"/>
    </source>
</evidence>
<dbReference type="CDD" id="cd00761">
    <property type="entry name" value="Glyco_tranf_GTA_type"/>
    <property type="match status" value="1"/>
</dbReference>
<gene>
    <name evidence="2" type="ORF">Q3M24_05555</name>
</gene>
<dbReference type="InterPro" id="IPR001173">
    <property type="entry name" value="Glyco_trans_2-like"/>
</dbReference>
<dbReference type="EMBL" id="CP159373">
    <property type="protein sequence ID" value="XCN74214.1"/>
    <property type="molecule type" value="Genomic_DNA"/>
</dbReference>
<keyword evidence="2" id="KW-0328">Glycosyltransferase</keyword>
<proteinExistence type="predicted"/>
<sequence length="331" mass="38012">MTDQCNKESLVTVVVPVFNRSKLILSSLESVRHQLFRPLEIIVVDDGSTDDTVKVVQKWIEQFNIPGRFSTKCITQKKNQGANAARNRGIEEATGEFVAFLDSDDLWMPQKLKKQIPALKLNPSIGGIYCGLRHFDINTQKRAEVGPKNYPEGYLLRQLLIQDITEPTSCWVVRKECFKKTGLFDITLPARQDWDMWIRLATHFHIGSIPEILVEQGGHTGERVRSDPQREIDAHQTIFEKYAYLRTKFAPSVSLAARAAMYRRRGRVYFHRGISKKSALKLQCLAIIIWPFAFDSYAALAGMFLPKNFRQNMHVAWNRIFGKTRFSIKAH</sequence>
<organism evidence="2">
    <name type="scientific">Candidatus Electrothrix aestuarii</name>
    <dbReference type="NCBI Taxonomy" id="3062594"/>
    <lineage>
        <taxon>Bacteria</taxon>
        <taxon>Pseudomonadati</taxon>
        <taxon>Thermodesulfobacteriota</taxon>
        <taxon>Desulfobulbia</taxon>
        <taxon>Desulfobulbales</taxon>
        <taxon>Desulfobulbaceae</taxon>
        <taxon>Candidatus Electrothrix</taxon>
    </lineage>
</organism>